<sequence length="186" mass="20412">MNLEGILPFSHQLLKKVIFPGDVVIDATCGNGHDTLFLAQLVGPNGKVYAYDIQQTAIEKTKARLDEASCKNQVLLLKKSHAELAADVSEPVRAVIYNLGYLPGGDKSITTLEESTLESISAALEKLMVGGLVILVIYHGHEAGKLEKEAILNYVSHLPQEKFSVLQYGFINQRNLPPFVVAIEKR</sequence>
<gene>
    <name evidence="1" type="ORF">HB912_05695</name>
</gene>
<dbReference type="RefSeq" id="WP_185372774.1">
    <property type="nucleotide sequence ID" value="NZ_JAARRM010000001.1"/>
</dbReference>
<reference evidence="1 2" key="1">
    <citation type="submission" date="2020-03" db="EMBL/GenBank/DDBJ databases">
        <title>Soil Listeria distribution.</title>
        <authorList>
            <person name="Liao J."/>
            <person name="Wiedmann M."/>
        </authorList>
    </citation>
    <scope>NUCLEOTIDE SEQUENCE [LARGE SCALE GENOMIC DNA]</scope>
    <source>
        <strain evidence="1 2">FSL L7-1507</strain>
    </source>
</reference>
<accession>A0A841ZP64</accession>
<dbReference type="Gene3D" id="3.40.50.150">
    <property type="entry name" value="Vaccinia Virus protein VP39"/>
    <property type="match status" value="1"/>
</dbReference>
<keyword evidence="1" id="KW-0489">Methyltransferase</keyword>
<protein>
    <submittedName>
        <fullName evidence="1">Methyltransferase domain-containing protein</fullName>
    </submittedName>
</protein>
<name>A0A841ZP64_9LIST</name>
<dbReference type="PANTHER" id="PTHR35276:SF1">
    <property type="entry name" value="TRNA (MNM(5)S(2)U34)-METHYLTRANSFERASE, CHLOROPLASTIC"/>
    <property type="match status" value="1"/>
</dbReference>
<organism evidence="1 2">
    <name type="scientific">Listeria aquatica</name>
    <dbReference type="NCBI Taxonomy" id="1494960"/>
    <lineage>
        <taxon>Bacteria</taxon>
        <taxon>Bacillati</taxon>
        <taxon>Bacillota</taxon>
        <taxon>Bacilli</taxon>
        <taxon>Bacillales</taxon>
        <taxon>Listeriaceae</taxon>
        <taxon>Listeria</taxon>
    </lineage>
</organism>
<dbReference type="GO" id="GO:0032259">
    <property type="term" value="P:methylation"/>
    <property type="evidence" value="ECO:0007669"/>
    <property type="project" value="UniProtKB-KW"/>
</dbReference>
<dbReference type="Pfam" id="PF06962">
    <property type="entry name" value="rRNA_methylase"/>
    <property type="match status" value="1"/>
</dbReference>
<evidence type="ECO:0000313" key="1">
    <source>
        <dbReference type="EMBL" id="MBC1521148.1"/>
    </source>
</evidence>
<comment type="caution">
    <text evidence="1">The sequence shown here is derived from an EMBL/GenBank/DDBJ whole genome shotgun (WGS) entry which is preliminary data.</text>
</comment>
<dbReference type="InterPro" id="IPR029063">
    <property type="entry name" value="SAM-dependent_MTases_sf"/>
</dbReference>
<dbReference type="EMBL" id="JAARRM010000001">
    <property type="protein sequence ID" value="MBC1521148.1"/>
    <property type="molecule type" value="Genomic_DNA"/>
</dbReference>
<dbReference type="InterPro" id="IPR010719">
    <property type="entry name" value="MnmM_MeTrfase"/>
</dbReference>
<proteinExistence type="predicted"/>
<dbReference type="SUPFAM" id="SSF53335">
    <property type="entry name" value="S-adenosyl-L-methionine-dependent methyltransferases"/>
    <property type="match status" value="1"/>
</dbReference>
<keyword evidence="1" id="KW-0808">Transferase</keyword>
<evidence type="ECO:0000313" key="2">
    <source>
        <dbReference type="Proteomes" id="UP000559885"/>
    </source>
</evidence>
<dbReference type="PANTHER" id="PTHR35276">
    <property type="entry name" value="S-ADENOSYL-L-METHIONINE-DEPENDENT METHYLTRANSFERASES SUPERFAMILY PROTEIN"/>
    <property type="match status" value="1"/>
</dbReference>
<dbReference type="AlphaFoldDB" id="A0A841ZP64"/>
<dbReference type="GO" id="GO:0008168">
    <property type="term" value="F:methyltransferase activity"/>
    <property type="evidence" value="ECO:0007669"/>
    <property type="project" value="UniProtKB-KW"/>
</dbReference>
<dbReference type="Proteomes" id="UP000559885">
    <property type="component" value="Unassembled WGS sequence"/>
</dbReference>
<dbReference type="CDD" id="cd02440">
    <property type="entry name" value="AdoMet_MTases"/>
    <property type="match status" value="1"/>
</dbReference>